<feature type="chain" id="PRO_5044816479" description="Translocon-associated protein subunit beta" evidence="1">
    <location>
        <begin position="24"/>
        <end position="184"/>
    </location>
</feature>
<organism evidence="2 3">
    <name type="scientific">Ilex paraguariensis</name>
    <name type="common">yerba mate</name>
    <dbReference type="NCBI Taxonomy" id="185542"/>
    <lineage>
        <taxon>Eukaryota</taxon>
        <taxon>Viridiplantae</taxon>
        <taxon>Streptophyta</taxon>
        <taxon>Embryophyta</taxon>
        <taxon>Tracheophyta</taxon>
        <taxon>Spermatophyta</taxon>
        <taxon>Magnoliopsida</taxon>
        <taxon>eudicotyledons</taxon>
        <taxon>Gunneridae</taxon>
        <taxon>Pentapetalae</taxon>
        <taxon>asterids</taxon>
        <taxon>campanulids</taxon>
        <taxon>Aquifoliales</taxon>
        <taxon>Aquifoliaceae</taxon>
        <taxon>Ilex</taxon>
    </lineage>
</organism>
<gene>
    <name evidence="2" type="ORF">ILEXP_LOCUS47348</name>
</gene>
<dbReference type="Pfam" id="PF05753">
    <property type="entry name" value="TRAP_beta"/>
    <property type="match status" value="1"/>
</dbReference>
<protein>
    <recommendedName>
        <fullName evidence="4">Translocon-associated protein subunit beta</fullName>
    </recommendedName>
</protein>
<dbReference type="PANTHER" id="PTHR12861:SF3">
    <property type="entry name" value="TRANSLOCON-ASSOCIATED PROTEIN SUBUNIT BETA"/>
    <property type="match status" value="1"/>
</dbReference>
<evidence type="ECO:0000256" key="1">
    <source>
        <dbReference type="SAM" id="SignalP"/>
    </source>
</evidence>
<keyword evidence="3" id="KW-1185">Reference proteome</keyword>
<proteinExistence type="predicted"/>
<accession>A0ABC8U6R4</accession>
<sequence length="184" mass="20421">MASPTPLTIFSLLTLLLISATHAISSDTPFIVAHKKITLTKLNSGSELVSVSIDICNRGSAAAYDVSLTDDSWSQEVFDTIIGNTSKSWERLDAVPKKAALQEAYSTPILPLDILADRISEKKFELICDLYIRPFRYLIRKYFLVQKFWAKYGSQISVVAIVALFTHLIASPTKSTAKGNKKKH</sequence>
<feature type="signal peptide" evidence="1">
    <location>
        <begin position="1"/>
        <end position="23"/>
    </location>
</feature>
<name>A0ABC8U6R4_9AQUA</name>
<dbReference type="AlphaFoldDB" id="A0ABC8U6R4"/>
<comment type="caution">
    <text evidence="2">The sequence shown here is derived from an EMBL/GenBank/DDBJ whole genome shotgun (WGS) entry which is preliminary data.</text>
</comment>
<dbReference type="Proteomes" id="UP001642360">
    <property type="component" value="Unassembled WGS sequence"/>
</dbReference>
<evidence type="ECO:0000313" key="2">
    <source>
        <dbReference type="EMBL" id="CAK9177458.1"/>
    </source>
</evidence>
<dbReference type="EMBL" id="CAUOFW020007057">
    <property type="protein sequence ID" value="CAK9177458.1"/>
    <property type="molecule type" value="Genomic_DNA"/>
</dbReference>
<dbReference type="PANTHER" id="PTHR12861">
    <property type="entry name" value="TRANSLOCON-ASSOCIATED PROTEIN, BETA SUBUNIT PRECURSOR TRAP-BETA SIGNAL SEQUENCE RECEPTOR BETA SUBUNIT"/>
    <property type="match status" value="1"/>
</dbReference>
<keyword evidence="1" id="KW-0732">Signal</keyword>
<evidence type="ECO:0000313" key="3">
    <source>
        <dbReference type="Proteomes" id="UP001642360"/>
    </source>
</evidence>
<evidence type="ECO:0008006" key="4">
    <source>
        <dbReference type="Google" id="ProtNLM"/>
    </source>
</evidence>
<reference evidence="2 3" key="1">
    <citation type="submission" date="2024-02" db="EMBL/GenBank/DDBJ databases">
        <authorList>
            <person name="Vignale AGUSTIN F."/>
            <person name="Sosa J E."/>
            <person name="Modenutti C."/>
        </authorList>
    </citation>
    <scope>NUCLEOTIDE SEQUENCE [LARGE SCALE GENOMIC DNA]</scope>
</reference>